<accession>A0ABV7FG63</accession>
<comment type="caution">
    <text evidence="2">The sequence shown here is derived from an EMBL/GenBank/DDBJ whole genome shotgun (WGS) entry which is preliminary data.</text>
</comment>
<dbReference type="Proteomes" id="UP001595555">
    <property type="component" value="Unassembled WGS sequence"/>
</dbReference>
<reference evidence="3" key="1">
    <citation type="journal article" date="2019" name="Int. J. Syst. Evol. Microbiol.">
        <title>The Global Catalogue of Microorganisms (GCM) 10K type strain sequencing project: providing services to taxonomists for standard genome sequencing and annotation.</title>
        <authorList>
            <consortium name="The Broad Institute Genomics Platform"/>
            <consortium name="The Broad Institute Genome Sequencing Center for Infectious Disease"/>
            <person name="Wu L."/>
            <person name="Ma J."/>
        </authorList>
    </citation>
    <scope>NUCLEOTIDE SEQUENCE [LARGE SCALE GENOMIC DNA]</scope>
    <source>
        <strain evidence="3">KCTC 52237</strain>
    </source>
</reference>
<name>A0ABV7FG63_9GAMM</name>
<feature type="chain" id="PRO_5046555763" evidence="1">
    <location>
        <begin position="33"/>
        <end position="272"/>
    </location>
</feature>
<dbReference type="InterPro" id="IPR007788">
    <property type="entry name" value="QCT"/>
</dbReference>
<dbReference type="PANTHER" id="PTHR31270">
    <property type="entry name" value="GLUTAMINYL-PEPTIDE CYCLOTRANSFERASE"/>
    <property type="match status" value="1"/>
</dbReference>
<proteinExistence type="predicted"/>
<gene>
    <name evidence="2" type="ORF">ACFODX_06080</name>
</gene>
<evidence type="ECO:0000256" key="1">
    <source>
        <dbReference type="SAM" id="SignalP"/>
    </source>
</evidence>
<dbReference type="Pfam" id="PF05096">
    <property type="entry name" value="Glu_cyclase_2"/>
    <property type="match status" value="1"/>
</dbReference>
<evidence type="ECO:0000313" key="2">
    <source>
        <dbReference type="EMBL" id="MFC3115117.1"/>
    </source>
</evidence>
<organism evidence="2 3">
    <name type="scientific">Cellvibrio fontiphilus</name>
    <dbReference type="NCBI Taxonomy" id="1815559"/>
    <lineage>
        <taxon>Bacteria</taxon>
        <taxon>Pseudomonadati</taxon>
        <taxon>Pseudomonadota</taxon>
        <taxon>Gammaproteobacteria</taxon>
        <taxon>Cellvibrionales</taxon>
        <taxon>Cellvibrionaceae</taxon>
        <taxon>Cellvibrio</taxon>
    </lineage>
</organism>
<dbReference type="PANTHER" id="PTHR31270:SF1">
    <property type="entry name" value="GLUTAMINYL-PEPTIDE CYCLOTRANSFERASE"/>
    <property type="match status" value="1"/>
</dbReference>
<keyword evidence="3" id="KW-1185">Reference proteome</keyword>
<dbReference type="RefSeq" id="WP_378117121.1">
    <property type="nucleotide sequence ID" value="NZ_JBHRTF010000003.1"/>
</dbReference>
<dbReference type="InterPro" id="IPR011044">
    <property type="entry name" value="Quino_amine_DH_bsu"/>
</dbReference>
<dbReference type="EMBL" id="JBHRTF010000003">
    <property type="protein sequence ID" value="MFC3115117.1"/>
    <property type="molecule type" value="Genomic_DNA"/>
</dbReference>
<sequence>MNTLILKKLILKKMFCALLCTSLLCIATSSLAAPSLEFEVIAERSHKTSLFTQGLLVDGNQFYESSGLYGKSLLVSYPVAEPQGSTWAKISAPFTRKTALPPQYFAEGLTLLNNQLYLLTWKEQTLLVYDKTNFTLQQQFSYQGEGWGLTTDGKQLIRSDGSDRLFFHRAEDFSIARELHITDDGKPVNQLNELEYAQGFIWANVWYQDRVLKIDPANGKVLGELNLQALKQSLALTNSEQVLNGIAWDEQQQGFWITGKLWPRLFLLRIAQ</sequence>
<dbReference type="SUPFAM" id="SSF50969">
    <property type="entry name" value="YVTN repeat-like/Quinoprotein amine dehydrogenase"/>
    <property type="match status" value="1"/>
</dbReference>
<evidence type="ECO:0000313" key="3">
    <source>
        <dbReference type="Proteomes" id="UP001595555"/>
    </source>
</evidence>
<protein>
    <submittedName>
        <fullName evidence="2">Glutaminyl-peptide cyclotransferase</fullName>
    </submittedName>
</protein>
<feature type="signal peptide" evidence="1">
    <location>
        <begin position="1"/>
        <end position="32"/>
    </location>
</feature>
<keyword evidence="1" id="KW-0732">Signal</keyword>